<dbReference type="PANTHER" id="PTHR36529:SF1">
    <property type="entry name" value="GLYCOSYLTRANSFERASE"/>
    <property type="match status" value="1"/>
</dbReference>
<dbReference type="Pfam" id="PF09837">
    <property type="entry name" value="DUF2064"/>
    <property type="match status" value="1"/>
</dbReference>
<accession>A0ABS4E8I8</accession>
<organism evidence="1 2">
    <name type="scientific">Metaclostridioides mangenotii</name>
    <dbReference type="NCBI Taxonomy" id="1540"/>
    <lineage>
        <taxon>Bacteria</taxon>
        <taxon>Bacillati</taxon>
        <taxon>Bacillota</taxon>
        <taxon>Clostridia</taxon>
        <taxon>Peptostreptococcales</taxon>
        <taxon>Peptostreptococcaceae</taxon>
        <taxon>Metaclostridioides</taxon>
    </lineage>
</organism>
<dbReference type="PANTHER" id="PTHR36529">
    <property type="entry name" value="SLL1095 PROTEIN"/>
    <property type="match status" value="1"/>
</dbReference>
<sequence length="221" mass="25315">MKAAIIIFTRTPIPGKTKTRLQNYLTPIECAQLHKNFIKDVYVSCKDTGKDIFIFYTPDEGLEILKKIFIDELRYYPQTGSDIGVRMGNAIDTILTLGYDRCVLIGTDIPTIKSKDIISALDKLDDSDVSLIPTYDGGYCLIGMKKSNMDVFIHQSYGHSEVIENTKHNLDKLGLIYYLCNPCLDIDEKEDLIELWNNKNNKEYYCGHTQKYLETISSLFR</sequence>
<gene>
    <name evidence="1" type="ORF">J2Z43_000645</name>
</gene>
<comment type="caution">
    <text evidence="1">The sequence shown here is derived from an EMBL/GenBank/DDBJ whole genome shotgun (WGS) entry which is preliminary data.</text>
</comment>
<dbReference type="RefSeq" id="WP_209455800.1">
    <property type="nucleotide sequence ID" value="NZ_BAAACS010000017.1"/>
</dbReference>
<reference evidence="1 2" key="1">
    <citation type="submission" date="2021-03" db="EMBL/GenBank/DDBJ databases">
        <title>Genomic Encyclopedia of Type Strains, Phase IV (KMG-IV): sequencing the most valuable type-strain genomes for metagenomic binning, comparative biology and taxonomic classification.</title>
        <authorList>
            <person name="Goeker M."/>
        </authorList>
    </citation>
    <scope>NUCLEOTIDE SEQUENCE [LARGE SCALE GENOMIC DNA]</scope>
    <source>
        <strain evidence="1 2">DSM 1289</strain>
    </source>
</reference>
<dbReference type="NCBIfam" id="TIGR04282">
    <property type="entry name" value="glyco_like_cofC"/>
    <property type="match status" value="1"/>
</dbReference>
<protein>
    <submittedName>
        <fullName evidence="1">RSAM/selenodomain-associated transferase 1</fullName>
    </submittedName>
</protein>
<dbReference type="Gene3D" id="3.90.550.10">
    <property type="entry name" value="Spore Coat Polysaccharide Biosynthesis Protein SpsA, Chain A"/>
    <property type="match status" value="1"/>
</dbReference>
<dbReference type="InterPro" id="IPR029044">
    <property type="entry name" value="Nucleotide-diphossugar_trans"/>
</dbReference>
<dbReference type="GO" id="GO:0016740">
    <property type="term" value="F:transferase activity"/>
    <property type="evidence" value="ECO:0007669"/>
    <property type="project" value="UniProtKB-KW"/>
</dbReference>
<evidence type="ECO:0000313" key="1">
    <source>
        <dbReference type="EMBL" id="MBP1854255.1"/>
    </source>
</evidence>
<keyword evidence="2" id="KW-1185">Reference proteome</keyword>
<dbReference type="EMBL" id="JAGGJX010000001">
    <property type="protein sequence ID" value="MBP1854255.1"/>
    <property type="molecule type" value="Genomic_DNA"/>
</dbReference>
<dbReference type="Proteomes" id="UP000767291">
    <property type="component" value="Unassembled WGS sequence"/>
</dbReference>
<dbReference type="SUPFAM" id="SSF53448">
    <property type="entry name" value="Nucleotide-diphospho-sugar transferases"/>
    <property type="match status" value="1"/>
</dbReference>
<name>A0ABS4E8I8_9FIRM</name>
<keyword evidence="1" id="KW-0808">Transferase</keyword>
<proteinExistence type="predicted"/>
<dbReference type="InterPro" id="IPR018641">
    <property type="entry name" value="Trfase_1_rSAM/seldom-assoc"/>
</dbReference>
<evidence type="ECO:0000313" key="2">
    <source>
        <dbReference type="Proteomes" id="UP000767291"/>
    </source>
</evidence>